<keyword evidence="2" id="KW-1185">Reference proteome</keyword>
<evidence type="ECO:0000313" key="1">
    <source>
        <dbReference type="EMBL" id="TYO98494.1"/>
    </source>
</evidence>
<comment type="caution">
    <text evidence="1">The sequence shown here is derived from an EMBL/GenBank/DDBJ whole genome shotgun (WGS) entry which is preliminary data.</text>
</comment>
<organism evidence="1 2">
    <name type="scientific">Geothermobacter ehrlichii</name>
    <dbReference type="NCBI Taxonomy" id="213224"/>
    <lineage>
        <taxon>Bacteria</taxon>
        <taxon>Pseudomonadati</taxon>
        <taxon>Thermodesulfobacteriota</taxon>
        <taxon>Desulfuromonadia</taxon>
        <taxon>Desulfuromonadales</taxon>
        <taxon>Geothermobacteraceae</taxon>
        <taxon>Geothermobacter</taxon>
    </lineage>
</organism>
<dbReference type="Proteomes" id="UP000324159">
    <property type="component" value="Unassembled WGS sequence"/>
</dbReference>
<dbReference type="EMBL" id="VNIB01000006">
    <property type="protein sequence ID" value="TYO98494.1"/>
    <property type="molecule type" value="Genomic_DNA"/>
</dbReference>
<dbReference type="RefSeq" id="WP_148895866.1">
    <property type="nucleotide sequence ID" value="NZ_VNIB01000006.1"/>
</dbReference>
<dbReference type="InterPro" id="IPR054686">
    <property type="entry name" value="GSU3473-like"/>
</dbReference>
<name>A0A5D3WJV1_9BACT</name>
<dbReference type="NCBIfam" id="NF045719">
    <property type="entry name" value="GSU3473_fam"/>
    <property type="match status" value="1"/>
</dbReference>
<reference evidence="1 2" key="1">
    <citation type="submission" date="2019-07" db="EMBL/GenBank/DDBJ databases">
        <title>Genomic Encyclopedia of Type Strains, Phase IV (KMG-IV): sequencing the most valuable type-strain genomes for metagenomic binning, comparative biology and taxonomic classification.</title>
        <authorList>
            <person name="Goeker M."/>
        </authorList>
    </citation>
    <scope>NUCLEOTIDE SEQUENCE [LARGE SCALE GENOMIC DNA]</scope>
    <source>
        <strain evidence="1 2">SS015</strain>
    </source>
</reference>
<gene>
    <name evidence="1" type="ORF">EDC39_10694</name>
</gene>
<protein>
    <submittedName>
        <fullName evidence="1">Uncharacterized protein</fullName>
    </submittedName>
</protein>
<dbReference type="AlphaFoldDB" id="A0A5D3WJV1"/>
<proteinExistence type="predicted"/>
<dbReference type="OrthoDB" id="5405882at2"/>
<accession>A0A5D3WJV1</accession>
<sequence length="80" mass="9134">MIRVRYRNGRSGQITSRQLDALIARGTIVAFRRSSGWVDVETDPVRRQTPPDPVQPERRAGMVYAQILARLDEMSRPPKS</sequence>
<evidence type="ECO:0000313" key="2">
    <source>
        <dbReference type="Proteomes" id="UP000324159"/>
    </source>
</evidence>